<proteinExistence type="predicted"/>
<evidence type="ECO:0000313" key="2">
    <source>
        <dbReference type="Proteomes" id="UP001302349"/>
    </source>
</evidence>
<keyword evidence="2" id="KW-1185">Reference proteome</keyword>
<gene>
    <name evidence="1" type="ORF">RT717_15540</name>
</gene>
<dbReference type="EMBL" id="CP136051">
    <property type="protein sequence ID" value="WOK04494.1"/>
    <property type="molecule type" value="Genomic_DNA"/>
</dbReference>
<name>A0ABZ0IIZ8_9BACT</name>
<dbReference type="Proteomes" id="UP001302349">
    <property type="component" value="Chromosome"/>
</dbReference>
<evidence type="ECO:0000313" key="1">
    <source>
        <dbReference type="EMBL" id="WOK04494.1"/>
    </source>
</evidence>
<accession>A0ABZ0IIZ8</accession>
<protein>
    <submittedName>
        <fullName evidence="1">Uncharacterized protein</fullName>
    </submittedName>
</protein>
<dbReference type="RefSeq" id="WP_317487304.1">
    <property type="nucleotide sequence ID" value="NZ_CP136051.1"/>
</dbReference>
<reference evidence="1 2" key="1">
    <citation type="journal article" date="2023" name="Microbiol. Resour. Announc.">
        <title>Complete Genome Sequence of Imperialibacter roseus strain P4T.</title>
        <authorList>
            <person name="Tizabi D.R."/>
            <person name="Bachvaroff T."/>
            <person name="Hill R.T."/>
        </authorList>
    </citation>
    <scope>NUCLEOTIDE SEQUENCE [LARGE SCALE GENOMIC DNA]</scope>
    <source>
        <strain evidence="1 2">P4T</strain>
    </source>
</reference>
<sequence length="467" mass="53783">MGEKEIKELVKKAVDDGLSILRYQEERVEQEEIADPFSFYEQFPFLQWAKNGLPDFSYSSVAKIKYSNLFLRTNRYNDIQSWKVLQEALLSNKEYVAFYGLTAEEEVARNYHTYFFIADLIDHYAHVYGKPEYHEKAFEPVFQAWYGAWSKNELKVDVWVPILFLHFPVGEVELGPGVQLRQIDDARQLSKAYFGRHLNSKLQQVFGSATHALVFEDWVVDNTSLEARNDFLNGPNAFSDIIEHLAYLMGSLRVVTGEETGYGQLLVFPAGWSDQWAADLLPCFPIEQHHFPASFLNQKWKQTPPKIKEKDVQDIADIYKSLSKGGRKSLEVGVQKLNSIYLNDQSPESMIDILTALEALLLDEVHGDPVYKLSMRLGSLLQIAPFSRKEANDIFKVVEALYKYKLNILKGSSHLNGKERKISFYPKKKIDVVSFGTDLLRHLLLTFFKNPQMQEPAYLDRQLIKGV</sequence>
<organism evidence="1 2">
    <name type="scientific">Imperialibacter roseus</name>
    <dbReference type="NCBI Taxonomy" id="1324217"/>
    <lineage>
        <taxon>Bacteria</taxon>
        <taxon>Pseudomonadati</taxon>
        <taxon>Bacteroidota</taxon>
        <taxon>Cytophagia</taxon>
        <taxon>Cytophagales</taxon>
        <taxon>Flammeovirgaceae</taxon>
        <taxon>Imperialibacter</taxon>
    </lineage>
</organism>